<evidence type="ECO:0008006" key="3">
    <source>
        <dbReference type="Google" id="ProtNLM"/>
    </source>
</evidence>
<organism evidence="1 2">
    <name type="scientific">Crotalus adamanteus</name>
    <name type="common">Eastern diamondback rattlesnake</name>
    <dbReference type="NCBI Taxonomy" id="8729"/>
    <lineage>
        <taxon>Eukaryota</taxon>
        <taxon>Metazoa</taxon>
        <taxon>Chordata</taxon>
        <taxon>Craniata</taxon>
        <taxon>Vertebrata</taxon>
        <taxon>Euteleostomi</taxon>
        <taxon>Lepidosauria</taxon>
        <taxon>Squamata</taxon>
        <taxon>Bifurcata</taxon>
        <taxon>Unidentata</taxon>
        <taxon>Episquamata</taxon>
        <taxon>Toxicofera</taxon>
        <taxon>Serpentes</taxon>
        <taxon>Colubroidea</taxon>
        <taxon>Viperidae</taxon>
        <taxon>Crotalinae</taxon>
        <taxon>Crotalus</taxon>
    </lineage>
</organism>
<sequence length="77" mass="7874">MLLTAAGLLPPSSVSPLLSGLHLQCTASAQLGCLSFFHMGYQATSQLGCLSVGPLGHLSAGPPLSWVTAQLDCLLSH</sequence>
<name>A0AAW1B0Q2_CROAD</name>
<reference evidence="1 2" key="1">
    <citation type="journal article" date="2024" name="Proc. Natl. Acad. Sci. U.S.A.">
        <title>The genetic regulatory architecture and epigenomic basis for age-related changes in rattlesnake venom.</title>
        <authorList>
            <person name="Hogan M.P."/>
            <person name="Holding M.L."/>
            <person name="Nystrom G.S."/>
            <person name="Colston T.J."/>
            <person name="Bartlett D.A."/>
            <person name="Mason A.J."/>
            <person name="Ellsworth S.A."/>
            <person name="Rautsaw R.M."/>
            <person name="Lawrence K.C."/>
            <person name="Strickland J.L."/>
            <person name="He B."/>
            <person name="Fraser P."/>
            <person name="Margres M.J."/>
            <person name="Gilbert D.M."/>
            <person name="Gibbs H.L."/>
            <person name="Parkinson C.L."/>
            <person name="Rokyta D.R."/>
        </authorList>
    </citation>
    <scope>NUCLEOTIDE SEQUENCE [LARGE SCALE GENOMIC DNA]</scope>
    <source>
        <strain evidence="1">DRR0105</strain>
    </source>
</reference>
<dbReference type="AlphaFoldDB" id="A0AAW1B0Q2"/>
<comment type="caution">
    <text evidence="1">The sequence shown here is derived from an EMBL/GenBank/DDBJ whole genome shotgun (WGS) entry which is preliminary data.</text>
</comment>
<evidence type="ECO:0000313" key="1">
    <source>
        <dbReference type="EMBL" id="KAK9395573.1"/>
    </source>
</evidence>
<dbReference type="EMBL" id="JAOTOJ010000009">
    <property type="protein sequence ID" value="KAK9395573.1"/>
    <property type="molecule type" value="Genomic_DNA"/>
</dbReference>
<dbReference type="Proteomes" id="UP001474421">
    <property type="component" value="Unassembled WGS sequence"/>
</dbReference>
<proteinExistence type="predicted"/>
<accession>A0AAW1B0Q2</accession>
<evidence type="ECO:0000313" key="2">
    <source>
        <dbReference type="Proteomes" id="UP001474421"/>
    </source>
</evidence>
<gene>
    <name evidence="1" type="ORF">NXF25_018934</name>
</gene>
<protein>
    <recommendedName>
        <fullName evidence="3">Secreted protein</fullName>
    </recommendedName>
</protein>
<keyword evidence="2" id="KW-1185">Reference proteome</keyword>